<dbReference type="GeneID" id="29293081"/>
<protein>
    <recommendedName>
        <fullName evidence="2">Single-stranded DNA binding protein</fullName>
    </recommendedName>
</protein>
<proteinExistence type="predicted"/>
<evidence type="ECO:0000313" key="1">
    <source>
        <dbReference type="EMBL" id="AOS86567.1"/>
    </source>
</evidence>
<organism evidence="1">
    <name type="scientific">Toxarium undulatum</name>
    <dbReference type="NCBI Taxonomy" id="210620"/>
    <lineage>
        <taxon>Eukaryota</taxon>
        <taxon>Sar</taxon>
        <taxon>Stramenopiles</taxon>
        <taxon>Ochrophyta</taxon>
        <taxon>Bacillariophyta</taxon>
        <taxon>Mediophyceae</taxon>
        <taxon>Toxariales</taxon>
        <taxon>Toxariaceae</taxon>
        <taxon>Toxarium</taxon>
    </lineage>
</organism>
<keyword evidence="1" id="KW-0150">Chloroplast</keyword>
<sequence>MNYGSFIIKILEKPLQTAFNDEIYVIKFMGQYPTIATKKFETKVKIAIWRSSLDDLSTYFFVNDYIIIEGYISFRDTDFNKKNSMNIKQIEISAFRVYPFLF</sequence>
<keyword evidence="1" id="KW-0934">Plastid</keyword>
<name>A0A1D8D9E3_9STRA</name>
<geneLocation type="chloroplast" evidence="1"/>
<reference evidence="1" key="1">
    <citation type="journal article" date="2016" name="Curr. Genet.">
        <title>Hoarding and horizontal transfer led to an expanded gene and intron repertoire in the plastid genome of the diatom, Toxarium undulatum (Bacillariophyta).</title>
        <authorList>
            <person name="Ruck E.C."/>
            <person name="Linard S.R."/>
            <person name="Nakov T."/>
            <person name="Theriot E.C."/>
            <person name="Alverson A.J."/>
        </authorList>
    </citation>
    <scope>NUCLEOTIDE SEQUENCE</scope>
    <source>
        <strain evidence="1">ECT3802</strain>
    </source>
</reference>
<accession>A0A1D8D9E3</accession>
<dbReference type="EMBL" id="KX619437">
    <property type="protein sequence ID" value="AOS86567.1"/>
    <property type="molecule type" value="Genomic_DNA"/>
</dbReference>
<dbReference type="AlphaFoldDB" id="A0A1D8D9E3"/>
<evidence type="ECO:0008006" key="2">
    <source>
        <dbReference type="Google" id="ProtNLM"/>
    </source>
</evidence>
<gene>
    <name evidence="1" type="primary">ycf41</name>
</gene>
<dbReference type="RefSeq" id="YP_009308824.1">
    <property type="nucleotide sequence ID" value="NC_031425.1"/>
</dbReference>